<feature type="region of interest" description="Disordered" evidence="8">
    <location>
        <begin position="459"/>
        <end position="504"/>
    </location>
</feature>
<comment type="subcellular location">
    <subcellularLocation>
        <location evidence="7">Nucleus</location>
        <location evidence="7">Nucleolus</location>
    </subcellularLocation>
</comment>
<evidence type="ECO:0000313" key="12">
    <source>
        <dbReference type="Proteomes" id="UP000199069"/>
    </source>
</evidence>
<accession>A0A0K3CDT9</accession>
<feature type="domain" description="Ribonuclease PIN" evidence="10">
    <location>
        <begin position="19"/>
        <end position="128"/>
    </location>
</feature>
<evidence type="ECO:0000313" key="11">
    <source>
        <dbReference type="EMBL" id="CTR06715.1"/>
    </source>
</evidence>
<keyword evidence="5 7" id="KW-0862">Zinc</keyword>
<dbReference type="InterPro" id="IPR036283">
    <property type="entry name" value="NOB1_Zf-like_sf"/>
</dbReference>
<evidence type="ECO:0000256" key="7">
    <source>
        <dbReference type="PIRNR" id="PIRNR037125"/>
    </source>
</evidence>
<evidence type="ECO:0000256" key="8">
    <source>
        <dbReference type="SAM" id="MobiDB-lite"/>
    </source>
</evidence>
<dbReference type="GO" id="GO:0004521">
    <property type="term" value="F:RNA endonuclease activity"/>
    <property type="evidence" value="ECO:0007669"/>
    <property type="project" value="UniProtKB-UniRule"/>
</dbReference>
<dbReference type="Pfam" id="PF17146">
    <property type="entry name" value="PIN_6"/>
    <property type="match status" value="1"/>
</dbReference>
<evidence type="ECO:0000256" key="4">
    <source>
        <dbReference type="ARBA" id="ARBA00022801"/>
    </source>
</evidence>
<dbReference type="PIRSF" id="PIRSF037125">
    <property type="entry name" value="D-site_20S_pre-rRNA_nuclease"/>
    <property type="match status" value="1"/>
</dbReference>
<dbReference type="CDD" id="cd09876">
    <property type="entry name" value="PIN_Nob1-like"/>
    <property type="match status" value="1"/>
</dbReference>
<dbReference type="InterPro" id="IPR017117">
    <property type="entry name" value="Nob1_euk"/>
</dbReference>
<dbReference type="PANTHER" id="PTHR12814:SF2">
    <property type="entry name" value="RNA-BINDING PROTEIN NOB1"/>
    <property type="match status" value="1"/>
</dbReference>
<keyword evidence="6 7" id="KW-0539">Nucleus</keyword>
<dbReference type="OMA" id="DYAMQNT"/>
<protein>
    <recommendedName>
        <fullName evidence="7">20S-pre-rRNA D-site endonuclease NOB1</fullName>
    </recommendedName>
</protein>
<dbReference type="EMBL" id="CWKI01000005">
    <property type="protein sequence ID" value="CTR06715.1"/>
    <property type="molecule type" value="Genomic_DNA"/>
</dbReference>
<evidence type="ECO:0000259" key="9">
    <source>
        <dbReference type="Pfam" id="PF08772"/>
    </source>
</evidence>
<dbReference type="SUPFAM" id="SSF144206">
    <property type="entry name" value="NOB1 zinc finger-like"/>
    <property type="match status" value="1"/>
</dbReference>
<evidence type="ECO:0000256" key="1">
    <source>
        <dbReference type="ARBA" id="ARBA00005858"/>
    </source>
</evidence>
<feature type="compositionally biased region" description="Acidic residues" evidence="8">
    <location>
        <begin position="238"/>
        <end position="248"/>
    </location>
</feature>
<dbReference type="InterPro" id="IPR039907">
    <property type="entry name" value="NOB1"/>
</dbReference>
<dbReference type="GO" id="GO:0030490">
    <property type="term" value="P:maturation of SSU-rRNA"/>
    <property type="evidence" value="ECO:0007669"/>
    <property type="project" value="TreeGrafter"/>
</dbReference>
<evidence type="ECO:0000256" key="5">
    <source>
        <dbReference type="ARBA" id="ARBA00022833"/>
    </source>
</evidence>
<feature type="compositionally biased region" description="Basic and acidic residues" evidence="8">
    <location>
        <begin position="150"/>
        <end position="187"/>
    </location>
</feature>
<sequence>MPPKPAQASLAGQRAIKHLIVDTGALIAAPVSSLRNTATHYLVTPDVVAELRDKRGRNVIDEARLQLPADTVEEGKERDELFRENEGFEVREPTAEAVAKITAFARKTGDLSVLSSADIRVLALCLTLELEENGTWRVRDHPGQVLTGPPKEEKEGKGKGKEAEAERLAEQVEKLEVADGEAKKEDEQATPASESSADDASAASSSTAPSAPSTSSRALDSSSAAAASTSTAEPPAANDEDAPSDAESDSSAGSWITPDNVYSHKVRDLGLFEAPSSSPSSTPSTAVRPKTIMKAAVLTGDFAMQNVALQMGLNVLGSGGRGLCKNPDKRFCPSCGGATLLRTSITYVPVTPQHPLGYILHLKSNYNYRLRGTQYSLPNPKMGKAGGGPNAEIVVREDQKEWIRGVRSAEVRREKEQKALRRALLDDERRAGSGAQAGTAGWFAEAGSLEAQMMGIGGGKGGIENTKGRRGGRGGQSGEVRLDKSGLPIIGMGRRNPNEARRRK</sequence>
<reference evidence="11 12" key="1">
    <citation type="submission" date="2015-07" db="EMBL/GenBank/DDBJ databases">
        <authorList>
            <person name="Cajimat M.N.B."/>
            <person name="Milazzo M.L."/>
            <person name="Fulhorst C.F."/>
        </authorList>
    </citation>
    <scope>NUCLEOTIDE SEQUENCE [LARGE SCALE GENOMIC DNA]</scope>
    <source>
        <strain evidence="11">Single colony</strain>
    </source>
</reference>
<keyword evidence="4" id="KW-0378">Hydrolase</keyword>
<dbReference type="Proteomes" id="UP000199069">
    <property type="component" value="Unassembled WGS sequence"/>
</dbReference>
<name>A0A0K3CDT9_RHOTO</name>
<dbReference type="GO" id="GO:0046872">
    <property type="term" value="F:metal ion binding"/>
    <property type="evidence" value="ECO:0007669"/>
    <property type="project" value="UniProtKB-UniRule"/>
</dbReference>
<dbReference type="GO" id="GO:0005737">
    <property type="term" value="C:cytoplasm"/>
    <property type="evidence" value="ECO:0007669"/>
    <property type="project" value="UniProtKB-ARBA"/>
</dbReference>
<dbReference type="FunFam" id="3.40.50.1010:FF:000020">
    <property type="entry name" value="20S-pre-rRNA D-site endonuclease NOB1"/>
    <property type="match status" value="1"/>
</dbReference>
<evidence type="ECO:0000256" key="6">
    <source>
        <dbReference type="ARBA" id="ARBA00023242"/>
    </source>
</evidence>
<organism evidence="11 12">
    <name type="scientific">Rhodotorula toruloides</name>
    <name type="common">Yeast</name>
    <name type="synonym">Rhodosporidium toruloides</name>
    <dbReference type="NCBI Taxonomy" id="5286"/>
    <lineage>
        <taxon>Eukaryota</taxon>
        <taxon>Fungi</taxon>
        <taxon>Dikarya</taxon>
        <taxon>Basidiomycota</taxon>
        <taxon>Pucciniomycotina</taxon>
        <taxon>Microbotryomycetes</taxon>
        <taxon>Sporidiobolales</taxon>
        <taxon>Sporidiobolaceae</taxon>
        <taxon>Rhodotorula</taxon>
    </lineage>
</organism>
<dbReference type="InterPro" id="IPR014881">
    <property type="entry name" value="NOB1_Zn-bd"/>
</dbReference>
<dbReference type="Pfam" id="PF08772">
    <property type="entry name" value="Zn_ribbon_NOB1"/>
    <property type="match status" value="1"/>
</dbReference>
<feature type="domain" description="Nin one binding (NOB1) Zn-ribbon-like" evidence="9">
    <location>
        <begin position="323"/>
        <end position="383"/>
    </location>
</feature>
<comment type="function">
    <text evidence="7">Required for the synthesis of 40S ribosome subunits. Has a role in processing 20S pre-rRNA into the mature 18S rRNA, where it is required for cleavage at the 3' end of the mature 18S rRNA (D-site). Accompanies the 20S pre-rRNA from the nucleus to the cytoplasm.</text>
</comment>
<dbReference type="GO" id="GO:0016787">
    <property type="term" value="F:hydrolase activity"/>
    <property type="evidence" value="ECO:0007669"/>
    <property type="project" value="UniProtKB-KW"/>
</dbReference>
<comment type="similarity">
    <text evidence="1 7">Belongs to the NOB1 family.</text>
</comment>
<feature type="compositionally biased region" description="Low complexity" evidence="8">
    <location>
        <begin position="189"/>
        <end position="237"/>
    </location>
</feature>
<dbReference type="Gene3D" id="6.20.210.10">
    <property type="entry name" value="Nin one binding (NOB1), Zn-ribbon-like"/>
    <property type="match status" value="1"/>
</dbReference>
<dbReference type="PANTHER" id="PTHR12814">
    <property type="entry name" value="RNA-BINDING PROTEIN NOB1"/>
    <property type="match status" value="1"/>
</dbReference>
<proteinExistence type="inferred from homology"/>
<gene>
    <name evidence="11" type="primary">FGENESH: predicted gene_5.121</name>
    <name evidence="11" type="ORF">BN2166_0025760</name>
</gene>
<evidence type="ECO:0000259" key="10">
    <source>
        <dbReference type="Pfam" id="PF17146"/>
    </source>
</evidence>
<evidence type="ECO:0000256" key="3">
    <source>
        <dbReference type="ARBA" id="ARBA00022723"/>
    </source>
</evidence>
<dbReference type="GO" id="GO:0005730">
    <property type="term" value="C:nucleolus"/>
    <property type="evidence" value="ECO:0007669"/>
    <property type="project" value="UniProtKB-SubCell"/>
</dbReference>
<keyword evidence="3 7" id="KW-0479">Metal-binding</keyword>
<evidence type="ECO:0000256" key="2">
    <source>
        <dbReference type="ARBA" id="ARBA00022722"/>
    </source>
</evidence>
<keyword evidence="12" id="KW-1185">Reference proteome</keyword>
<dbReference type="InterPro" id="IPR033411">
    <property type="entry name" value="Ribonuclease_PIN"/>
</dbReference>
<dbReference type="GO" id="GO:0030688">
    <property type="term" value="C:preribosome, small subunit precursor"/>
    <property type="evidence" value="ECO:0007669"/>
    <property type="project" value="TreeGrafter"/>
</dbReference>
<dbReference type="AlphaFoldDB" id="A0A0K3CDT9"/>
<dbReference type="Gene3D" id="3.40.50.1010">
    <property type="entry name" value="5'-nuclease"/>
    <property type="match status" value="1"/>
</dbReference>
<keyword evidence="2" id="KW-0540">Nuclease</keyword>
<feature type="region of interest" description="Disordered" evidence="8">
    <location>
        <begin position="139"/>
        <end position="259"/>
    </location>
</feature>
<dbReference type="STRING" id="5286.A0A0K3CDT9"/>